<proteinExistence type="predicted"/>
<gene>
    <name evidence="1" type="ORF">DY000_02005348</name>
</gene>
<reference evidence="1 2" key="1">
    <citation type="journal article" date="2020" name="BMC Genomics">
        <title>Intraspecific diversification of the crop wild relative Brassica cretica Lam. using demographic model selection.</title>
        <authorList>
            <person name="Kioukis A."/>
            <person name="Michalopoulou V.A."/>
            <person name="Briers L."/>
            <person name="Pirintsos S."/>
            <person name="Studholme D.J."/>
            <person name="Pavlidis P."/>
            <person name="Sarris P.F."/>
        </authorList>
    </citation>
    <scope>NUCLEOTIDE SEQUENCE [LARGE SCALE GENOMIC DNA]</scope>
    <source>
        <strain evidence="2">cv. PFS-1207/04</strain>
    </source>
</reference>
<sequence>MEIKSSQLNRPREPWYQASVVSYLVLNLQTLQVVFIHKKCLNSTNANQAQRLINDTHPTPRRFPLPIKGLVTALPPSMCGCSDSGKLILETVSRLVHWLCNQNFRLTDLLLTVRYGDSTNLEVLNEPDSHIPEERFRFGDHDSLLGLANTNTHLLDVITELTAMRSTVSDIPQVKERGMATMKIDSLFDSQAISFHKKLEGCCCK</sequence>
<keyword evidence="2" id="KW-1185">Reference proteome</keyword>
<dbReference type="Proteomes" id="UP000266723">
    <property type="component" value="Unassembled WGS sequence"/>
</dbReference>
<evidence type="ECO:0000313" key="2">
    <source>
        <dbReference type="Proteomes" id="UP000266723"/>
    </source>
</evidence>
<organism evidence="1 2">
    <name type="scientific">Brassica cretica</name>
    <name type="common">Mustard</name>
    <dbReference type="NCBI Taxonomy" id="69181"/>
    <lineage>
        <taxon>Eukaryota</taxon>
        <taxon>Viridiplantae</taxon>
        <taxon>Streptophyta</taxon>
        <taxon>Embryophyta</taxon>
        <taxon>Tracheophyta</taxon>
        <taxon>Spermatophyta</taxon>
        <taxon>Magnoliopsida</taxon>
        <taxon>eudicotyledons</taxon>
        <taxon>Gunneridae</taxon>
        <taxon>Pentapetalae</taxon>
        <taxon>rosids</taxon>
        <taxon>malvids</taxon>
        <taxon>Brassicales</taxon>
        <taxon>Brassicaceae</taxon>
        <taxon>Brassiceae</taxon>
        <taxon>Brassica</taxon>
    </lineage>
</organism>
<accession>A0ABQ7C0M8</accession>
<name>A0ABQ7C0M8_BRACR</name>
<evidence type="ECO:0000313" key="1">
    <source>
        <dbReference type="EMBL" id="KAF3545197.1"/>
    </source>
</evidence>
<dbReference type="EMBL" id="QGKV02000832">
    <property type="protein sequence ID" value="KAF3545197.1"/>
    <property type="molecule type" value="Genomic_DNA"/>
</dbReference>
<comment type="caution">
    <text evidence="1">The sequence shown here is derived from an EMBL/GenBank/DDBJ whole genome shotgun (WGS) entry which is preliminary data.</text>
</comment>
<protein>
    <submittedName>
        <fullName evidence="1">Uncharacterized protein</fullName>
    </submittedName>
</protein>